<dbReference type="VEuPathDB" id="FungiDB:SPRG_17232"/>
<dbReference type="RefSeq" id="XP_012211952.1">
    <property type="nucleotide sequence ID" value="XM_012356562.1"/>
</dbReference>
<sequence>MLNINGHRDLEQAEQSIEDKDKTRQIDDLKHFKSVLDDPPMAVARRSARRPRRTRHKKAEDDANEERGIFGDALAKLMAF</sequence>
<name>A0A067BRQ1_SAPPC</name>
<evidence type="ECO:0000313" key="2">
    <source>
        <dbReference type="EMBL" id="KDO17342.1"/>
    </source>
</evidence>
<protein>
    <submittedName>
        <fullName evidence="2">Uncharacterized protein</fullName>
    </submittedName>
</protein>
<organism evidence="2 3">
    <name type="scientific">Saprolegnia parasitica (strain CBS 223.65)</name>
    <dbReference type="NCBI Taxonomy" id="695850"/>
    <lineage>
        <taxon>Eukaryota</taxon>
        <taxon>Sar</taxon>
        <taxon>Stramenopiles</taxon>
        <taxon>Oomycota</taxon>
        <taxon>Saprolegniomycetes</taxon>
        <taxon>Saprolegniales</taxon>
        <taxon>Saprolegniaceae</taxon>
        <taxon>Saprolegnia</taxon>
    </lineage>
</organism>
<accession>A0A067BRQ1</accession>
<dbReference type="KEGG" id="spar:SPRG_17232"/>
<evidence type="ECO:0000313" key="3">
    <source>
        <dbReference type="Proteomes" id="UP000030745"/>
    </source>
</evidence>
<dbReference type="AlphaFoldDB" id="A0A067BRQ1"/>
<dbReference type="EMBL" id="KK583693">
    <property type="protein sequence ID" value="KDO17342.1"/>
    <property type="molecule type" value="Genomic_DNA"/>
</dbReference>
<evidence type="ECO:0000256" key="1">
    <source>
        <dbReference type="SAM" id="MobiDB-lite"/>
    </source>
</evidence>
<dbReference type="Proteomes" id="UP000030745">
    <property type="component" value="Unassembled WGS sequence"/>
</dbReference>
<reference evidence="2 3" key="1">
    <citation type="journal article" date="2013" name="PLoS Genet.">
        <title>Distinctive expansion of potential virulence genes in the genome of the oomycete fish pathogen Saprolegnia parasitica.</title>
        <authorList>
            <person name="Jiang R.H."/>
            <person name="de Bruijn I."/>
            <person name="Haas B.J."/>
            <person name="Belmonte R."/>
            <person name="Lobach L."/>
            <person name="Christie J."/>
            <person name="van den Ackerveken G."/>
            <person name="Bottin A."/>
            <person name="Bulone V."/>
            <person name="Diaz-Moreno S.M."/>
            <person name="Dumas B."/>
            <person name="Fan L."/>
            <person name="Gaulin E."/>
            <person name="Govers F."/>
            <person name="Grenville-Briggs L.J."/>
            <person name="Horner N.R."/>
            <person name="Levin J.Z."/>
            <person name="Mammella M."/>
            <person name="Meijer H.J."/>
            <person name="Morris P."/>
            <person name="Nusbaum C."/>
            <person name="Oome S."/>
            <person name="Phillips A.J."/>
            <person name="van Rooyen D."/>
            <person name="Rzeszutek E."/>
            <person name="Saraiva M."/>
            <person name="Secombes C.J."/>
            <person name="Seidl M.F."/>
            <person name="Snel B."/>
            <person name="Stassen J.H."/>
            <person name="Sykes S."/>
            <person name="Tripathy S."/>
            <person name="van den Berg H."/>
            <person name="Vega-Arreguin J.C."/>
            <person name="Wawra S."/>
            <person name="Young S.K."/>
            <person name="Zeng Q."/>
            <person name="Dieguez-Uribeondo J."/>
            <person name="Russ C."/>
            <person name="Tyler B.M."/>
            <person name="van West P."/>
        </authorList>
    </citation>
    <scope>NUCLEOTIDE SEQUENCE [LARGE SCALE GENOMIC DNA]</scope>
    <source>
        <strain evidence="2 3">CBS 223.65</strain>
    </source>
</reference>
<dbReference type="GeneID" id="24138787"/>
<feature type="compositionally biased region" description="Basic residues" evidence="1">
    <location>
        <begin position="46"/>
        <end position="57"/>
    </location>
</feature>
<feature type="region of interest" description="Disordered" evidence="1">
    <location>
        <begin position="1"/>
        <end position="24"/>
    </location>
</feature>
<feature type="region of interest" description="Disordered" evidence="1">
    <location>
        <begin position="38"/>
        <end position="64"/>
    </location>
</feature>
<proteinExistence type="predicted"/>
<keyword evidence="3" id="KW-1185">Reference proteome</keyword>
<gene>
    <name evidence="2" type="ORF">SPRG_17232</name>
</gene>